<keyword evidence="2" id="KW-1185">Reference proteome</keyword>
<sequence length="98" mass="10396">MTGPTSTPGARRPAPPASVVAAARADYDRVRPKLAEAVVKVRAELAAGADDFEAVADVWLSLLVQQYKPETLLLAAIAIVQVAKEPHPQALTDPDNQK</sequence>
<accession>A0A919K6K9</accession>
<evidence type="ECO:0000313" key="2">
    <source>
        <dbReference type="Proteomes" id="UP000636960"/>
    </source>
</evidence>
<name>A0A919K6K9_9ACTN</name>
<protein>
    <submittedName>
        <fullName evidence="1">Uncharacterized protein</fullName>
    </submittedName>
</protein>
<evidence type="ECO:0000313" key="1">
    <source>
        <dbReference type="EMBL" id="GIE99483.1"/>
    </source>
</evidence>
<dbReference type="AlphaFoldDB" id="A0A919K6K9"/>
<reference evidence="1" key="1">
    <citation type="submission" date="2021-01" db="EMBL/GenBank/DDBJ databases">
        <title>Whole genome shotgun sequence of Actinoplanes rishiriensis NBRC 108556.</title>
        <authorList>
            <person name="Komaki H."/>
            <person name="Tamura T."/>
        </authorList>
    </citation>
    <scope>NUCLEOTIDE SEQUENCE</scope>
    <source>
        <strain evidence="1">NBRC 108556</strain>
    </source>
</reference>
<gene>
    <name evidence="1" type="ORF">Ari01nite_69480</name>
</gene>
<dbReference type="EMBL" id="BOMV01000073">
    <property type="protein sequence ID" value="GIE99483.1"/>
    <property type="molecule type" value="Genomic_DNA"/>
</dbReference>
<dbReference type="Proteomes" id="UP000636960">
    <property type="component" value="Unassembled WGS sequence"/>
</dbReference>
<organism evidence="1 2">
    <name type="scientific">Paractinoplanes rishiriensis</name>
    <dbReference type="NCBI Taxonomy" id="1050105"/>
    <lineage>
        <taxon>Bacteria</taxon>
        <taxon>Bacillati</taxon>
        <taxon>Actinomycetota</taxon>
        <taxon>Actinomycetes</taxon>
        <taxon>Micromonosporales</taxon>
        <taxon>Micromonosporaceae</taxon>
        <taxon>Paractinoplanes</taxon>
    </lineage>
</organism>
<proteinExistence type="predicted"/>
<comment type="caution">
    <text evidence="1">The sequence shown here is derived from an EMBL/GenBank/DDBJ whole genome shotgun (WGS) entry which is preliminary data.</text>
</comment>
<dbReference type="RefSeq" id="WP_203786474.1">
    <property type="nucleotide sequence ID" value="NZ_BOMV01000073.1"/>
</dbReference>